<gene>
    <name evidence="1" type="ORF">ICL16_08695</name>
</gene>
<comment type="caution">
    <text evidence="1">The sequence shown here is derived from an EMBL/GenBank/DDBJ whole genome shotgun (WGS) entry which is preliminary data.</text>
</comment>
<sequence length="206" mass="23238">MAVNLNIQADVIDIRTDTPQQDDIFLVDTNVWFWLTYANAGFGARTYQIRNYPSYLIQALSNGATLTYSGLILAELAHIIEKTEYEIYIQSHGNIPIKEYRHNYPNERANIVAEVQSVWSQVKAFAVPVNLTVDEATTDAALRRFQTQAVDGYDLLLLETITRAGAGQIKIITDDMDYTVIPDIQVFTSNSYVIQSATVQNKLVLR</sequence>
<reference evidence="1" key="1">
    <citation type="submission" date="2020-09" db="EMBL/GenBank/DDBJ databases">
        <title>Iningainema tapete sp. nov. (Scytonemataceae, Cyanobacteria) from greenhouses in central Florida (USA) produces two types of nodularin with biosynthetic potential for microcystin-LR and anabaenopeptins.</title>
        <authorList>
            <person name="Berthold D.E."/>
            <person name="Lefler F.W."/>
            <person name="Huang I.-S."/>
            <person name="Abdulla H."/>
            <person name="Zimba P.V."/>
            <person name="Laughinghouse H.D. IV."/>
        </authorList>
    </citation>
    <scope>NUCLEOTIDE SEQUENCE</scope>
    <source>
        <strain evidence="1">BLCCT55</strain>
    </source>
</reference>
<dbReference type="RefSeq" id="WP_190826449.1">
    <property type="nucleotide sequence ID" value="NZ_CAWPPI010000036.1"/>
</dbReference>
<organism evidence="1 2">
    <name type="scientific">Iningainema tapete BLCC-T55</name>
    <dbReference type="NCBI Taxonomy" id="2748662"/>
    <lineage>
        <taxon>Bacteria</taxon>
        <taxon>Bacillati</taxon>
        <taxon>Cyanobacteriota</taxon>
        <taxon>Cyanophyceae</taxon>
        <taxon>Nostocales</taxon>
        <taxon>Scytonemataceae</taxon>
        <taxon>Iningainema tapete</taxon>
    </lineage>
</organism>
<dbReference type="SUPFAM" id="SSF88723">
    <property type="entry name" value="PIN domain-like"/>
    <property type="match status" value="1"/>
</dbReference>
<evidence type="ECO:0008006" key="3">
    <source>
        <dbReference type="Google" id="ProtNLM"/>
    </source>
</evidence>
<dbReference type="EMBL" id="JACXAE010000036">
    <property type="protein sequence ID" value="MBD2772157.1"/>
    <property type="molecule type" value="Genomic_DNA"/>
</dbReference>
<name>A0A8J7BWN5_9CYAN</name>
<dbReference type="InterPro" id="IPR029060">
    <property type="entry name" value="PIN-like_dom_sf"/>
</dbReference>
<dbReference type="AlphaFoldDB" id="A0A8J7BWN5"/>
<protein>
    <recommendedName>
        <fullName evidence="3">PIN domain-containing protein</fullName>
    </recommendedName>
</protein>
<proteinExistence type="predicted"/>
<evidence type="ECO:0000313" key="2">
    <source>
        <dbReference type="Proteomes" id="UP000629098"/>
    </source>
</evidence>
<accession>A0A8J7BWN5</accession>
<dbReference type="Proteomes" id="UP000629098">
    <property type="component" value="Unassembled WGS sequence"/>
</dbReference>
<evidence type="ECO:0000313" key="1">
    <source>
        <dbReference type="EMBL" id="MBD2772157.1"/>
    </source>
</evidence>
<keyword evidence="2" id="KW-1185">Reference proteome</keyword>